<dbReference type="Proteomes" id="UP000476064">
    <property type="component" value="Chromosome"/>
</dbReference>
<keyword evidence="2" id="KW-0812">Transmembrane</keyword>
<feature type="transmembrane region" description="Helical" evidence="2">
    <location>
        <begin position="20"/>
        <end position="42"/>
    </location>
</feature>
<organism evidence="3 4">
    <name type="scientific">Paenibacillus lycopersici</name>
    <dbReference type="NCBI Taxonomy" id="2704462"/>
    <lineage>
        <taxon>Bacteria</taxon>
        <taxon>Bacillati</taxon>
        <taxon>Bacillota</taxon>
        <taxon>Bacilli</taxon>
        <taxon>Bacillales</taxon>
        <taxon>Paenibacillaceae</taxon>
        <taxon>Paenibacillus</taxon>
    </lineage>
</organism>
<feature type="transmembrane region" description="Helical" evidence="2">
    <location>
        <begin position="74"/>
        <end position="100"/>
    </location>
</feature>
<dbReference type="KEGG" id="plyc:GXP70_03515"/>
<feature type="region of interest" description="Disordered" evidence="1">
    <location>
        <begin position="138"/>
        <end position="174"/>
    </location>
</feature>
<keyword evidence="2" id="KW-1133">Transmembrane helix</keyword>
<protein>
    <submittedName>
        <fullName evidence="3">Uncharacterized protein</fullName>
    </submittedName>
</protein>
<gene>
    <name evidence="3" type="ORF">GXP70_03515</name>
</gene>
<proteinExistence type="predicted"/>
<name>A0A6C0FY39_9BACL</name>
<evidence type="ECO:0000313" key="3">
    <source>
        <dbReference type="EMBL" id="QHT59120.1"/>
    </source>
</evidence>
<keyword evidence="2" id="KW-0472">Membrane</keyword>
<dbReference type="EMBL" id="CP048209">
    <property type="protein sequence ID" value="QHT59120.1"/>
    <property type="molecule type" value="Genomic_DNA"/>
</dbReference>
<evidence type="ECO:0000313" key="4">
    <source>
        <dbReference type="Proteomes" id="UP000476064"/>
    </source>
</evidence>
<reference evidence="3 4" key="1">
    <citation type="submission" date="2020-01" db="EMBL/GenBank/DDBJ databases">
        <title>Paenibacillus sp. nov., isolated from tomato rhizosphere.</title>
        <authorList>
            <person name="Weon H.-Y."/>
            <person name="Lee S.A."/>
        </authorList>
    </citation>
    <scope>NUCLEOTIDE SEQUENCE [LARGE SCALE GENOMIC DNA]</scope>
    <source>
        <strain evidence="3 4">12200R-189</strain>
    </source>
</reference>
<accession>A0A6C0FY39</accession>
<dbReference type="AlphaFoldDB" id="A0A6C0FY39"/>
<feature type="compositionally biased region" description="Acidic residues" evidence="1">
    <location>
        <begin position="138"/>
        <end position="163"/>
    </location>
</feature>
<keyword evidence="4" id="KW-1185">Reference proteome</keyword>
<sequence>MKRLKELGSGAWEIMLKYSLRAVIALLLLYLVYMFYGLYWAYSDEADRVTGLVDSNQITLQTADYMMSIFAHKVYIEGAGIIALVLFLSAVLIMVHISLVKNEVYKMDLRLWDISRTVREMHYTRMSQSLRYRLDSLESDASEGEEPADFLEDDEDKEDEAEENGARHTIHTKE</sequence>
<evidence type="ECO:0000256" key="1">
    <source>
        <dbReference type="SAM" id="MobiDB-lite"/>
    </source>
</evidence>
<dbReference type="RefSeq" id="WP_162355188.1">
    <property type="nucleotide sequence ID" value="NZ_CP048209.1"/>
</dbReference>
<evidence type="ECO:0000256" key="2">
    <source>
        <dbReference type="SAM" id="Phobius"/>
    </source>
</evidence>